<gene>
    <name evidence="2" type="ORF">C8A00DRAFT_29726</name>
</gene>
<evidence type="ECO:0000256" key="1">
    <source>
        <dbReference type="SAM" id="MobiDB-lite"/>
    </source>
</evidence>
<reference evidence="2" key="1">
    <citation type="journal article" date="2023" name="Mol. Phylogenet. Evol.">
        <title>Genome-scale phylogeny and comparative genomics of the fungal order Sordariales.</title>
        <authorList>
            <person name="Hensen N."/>
            <person name="Bonometti L."/>
            <person name="Westerberg I."/>
            <person name="Brannstrom I.O."/>
            <person name="Guillou S."/>
            <person name="Cros-Aarteil S."/>
            <person name="Calhoun S."/>
            <person name="Haridas S."/>
            <person name="Kuo A."/>
            <person name="Mondo S."/>
            <person name="Pangilinan J."/>
            <person name="Riley R."/>
            <person name="LaButti K."/>
            <person name="Andreopoulos B."/>
            <person name="Lipzen A."/>
            <person name="Chen C."/>
            <person name="Yan M."/>
            <person name="Daum C."/>
            <person name="Ng V."/>
            <person name="Clum A."/>
            <person name="Steindorff A."/>
            <person name="Ohm R.A."/>
            <person name="Martin F."/>
            <person name="Silar P."/>
            <person name="Natvig D.O."/>
            <person name="Lalanne C."/>
            <person name="Gautier V."/>
            <person name="Ament-Velasquez S.L."/>
            <person name="Kruys A."/>
            <person name="Hutchinson M.I."/>
            <person name="Powell A.J."/>
            <person name="Barry K."/>
            <person name="Miller A.N."/>
            <person name="Grigoriev I.V."/>
            <person name="Debuchy R."/>
            <person name="Gladieux P."/>
            <person name="Hiltunen Thoren M."/>
            <person name="Johannesson H."/>
        </authorList>
    </citation>
    <scope>NUCLEOTIDE SEQUENCE</scope>
    <source>
        <strain evidence="2">CBS 538.74</strain>
    </source>
</reference>
<reference evidence="2" key="2">
    <citation type="submission" date="2023-05" db="EMBL/GenBank/DDBJ databases">
        <authorList>
            <consortium name="Lawrence Berkeley National Laboratory"/>
            <person name="Steindorff A."/>
            <person name="Hensen N."/>
            <person name="Bonometti L."/>
            <person name="Westerberg I."/>
            <person name="Brannstrom I.O."/>
            <person name="Guillou S."/>
            <person name="Cros-Aarteil S."/>
            <person name="Calhoun S."/>
            <person name="Haridas S."/>
            <person name="Kuo A."/>
            <person name="Mondo S."/>
            <person name="Pangilinan J."/>
            <person name="Riley R."/>
            <person name="Labutti K."/>
            <person name="Andreopoulos B."/>
            <person name="Lipzen A."/>
            <person name="Chen C."/>
            <person name="Yanf M."/>
            <person name="Daum C."/>
            <person name="Ng V."/>
            <person name="Clum A."/>
            <person name="Ohm R."/>
            <person name="Martin F."/>
            <person name="Silar P."/>
            <person name="Natvig D."/>
            <person name="Lalanne C."/>
            <person name="Gautier V."/>
            <person name="Ament-Velasquez S.L."/>
            <person name="Kruys A."/>
            <person name="Hutchinson M.I."/>
            <person name="Powell A.J."/>
            <person name="Barry K."/>
            <person name="Miller A.N."/>
            <person name="Grigoriev I.V."/>
            <person name="Debuchy R."/>
            <person name="Gladieux P."/>
            <person name="Thoren M.H."/>
            <person name="Johannesson H."/>
        </authorList>
    </citation>
    <scope>NUCLEOTIDE SEQUENCE</scope>
    <source>
        <strain evidence="2">CBS 538.74</strain>
    </source>
</reference>
<keyword evidence="3" id="KW-1185">Reference proteome</keyword>
<comment type="caution">
    <text evidence="2">The sequence shown here is derived from an EMBL/GenBank/DDBJ whole genome shotgun (WGS) entry which is preliminary data.</text>
</comment>
<sequence length="198" mass="21713">MDPFKTAELAISSLISQQLSALEASTAELERIPRTQASTINRHESLLKALRASLDSANTIIACIWEELQSETTTSQAEAGGGGGALGRWARAKHAFTGAGLAPMKRGPASSIVSHETDTLSRLSAVFAFDGAVLESGPYRAAVVTGWRKQRRQRRQQQQQQQQQQPMPSRPVPQHWQQHPGRSCRGYWRPSPMVGGSW</sequence>
<evidence type="ECO:0000313" key="2">
    <source>
        <dbReference type="EMBL" id="KAK4157301.1"/>
    </source>
</evidence>
<feature type="region of interest" description="Disordered" evidence="1">
    <location>
        <begin position="145"/>
        <end position="198"/>
    </location>
</feature>
<name>A0AAN6VUX5_9PEZI</name>
<dbReference type="EMBL" id="MU856852">
    <property type="protein sequence ID" value="KAK4157301.1"/>
    <property type="molecule type" value="Genomic_DNA"/>
</dbReference>
<evidence type="ECO:0000313" key="3">
    <source>
        <dbReference type="Proteomes" id="UP001302745"/>
    </source>
</evidence>
<feature type="compositionally biased region" description="Low complexity" evidence="1">
    <location>
        <begin position="156"/>
        <end position="165"/>
    </location>
</feature>
<accession>A0AAN6VUX5</accession>
<organism evidence="2 3">
    <name type="scientific">Chaetomidium leptoderma</name>
    <dbReference type="NCBI Taxonomy" id="669021"/>
    <lineage>
        <taxon>Eukaryota</taxon>
        <taxon>Fungi</taxon>
        <taxon>Dikarya</taxon>
        <taxon>Ascomycota</taxon>
        <taxon>Pezizomycotina</taxon>
        <taxon>Sordariomycetes</taxon>
        <taxon>Sordariomycetidae</taxon>
        <taxon>Sordariales</taxon>
        <taxon>Chaetomiaceae</taxon>
        <taxon>Chaetomidium</taxon>
    </lineage>
</organism>
<dbReference type="AlphaFoldDB" id="A0AAN6VUX5"/>
<proteinExistence type="predicted"/>
<protein>
    <submittedName>
        <fullName evidence="2">Uncharacterized protein</fullName>
    </submittedName>
</protein>
<dbReference type="Proteomes" id="UP001302745">
    <property type="component" value="Unassembled WGS sequence"/>
</dbReference>